<dbReference type="Pfam" id="PF13041">
    <property type="entry name" value="PPR_2"/>
    <property type="match status" value="2"/>
</dbReference>
<organism evidence="4 5">
    <name type="scientific">Ectocarpus siliculosus</name>
    <name type="common">Brown alga</name>
    <name type="synonym">Conferva siliculosa</name>
    <dbReference type="NCBI Taxonomy" id="2880"/>
    <lineage>
        <taxon>Eukaryota</taxon>
        <taxon>Sar</taxon>
        <taxon>Stramenopiles</taxon>
        <taxon>Ochrophyta</taxon>
        <taxon>PX clade</taxon>
        <taxon>Phaeophyceae</taxon>
        <taxon>Ectocarpales</taxon>
        <taxon>Ectocarpaceae</taxon>
        <taxon>Ectocarpus</taxon>
    </lineage>
</organism>
<evidence type="ECO:0000256" key="1">
    <source>
        <dbReference type="ARBA" id="ARBA00022737"/>
    </source>
</evidence>
<feature type="compositionally biased region" description="Gly residues" evidence="3">
    <location>
        <begin position="282"/>
        <end position="297"/>
    </location>
</feature>
<feature type="repeat" description="PPR" evidence="2">
    <location>
        <begin position="601"/>
        <end position="637"/>
    </location>
</feature>
<feature type="region of interest" description="Disordered" evidence="3">
    <location>
        <begin position="258"/>
        <end position="299"/>
    </location>
</feature>
<name>D8LBV9_ECTSI</name>
<keyword evidence="1" id="KW-0677">Repeat</keyword>
<dbReference type="Pfam" id="PF13812">
    <property type="entry name" value="PPR_3"/>
    <property type="match status" value="1"/>
</dbReference>
<dbReference type="NCBIfam" id="TIGR00756">
    <property type="entry name" value="PPR"/>
    <property type="match status" value="4"/>
</dbReference>
<dbReference type="Pfam" id="PF01535">
    <property type="entry name" value="PPR"/>
    <property type="match status" value="3"/>
</dbReference>
<feature type="compositionally biased region" description="Basic and acidic residues" evidence="3">
    <location>
        <begin position="892"/>
        <end position="905"/>
    </location>
</feature>
<dbReference type="Proteomes" id="UP000002630">
    <property type="component" value="Linkage Group LG08"/>
</dbReference>
<dbReference type="PANTHER" id="PTHR47447">
    <property type="entry name" value="OS03G0856100 PROTEIN"/>
    <property type="match status" value="1"/>
</dbReference>
<reference evidence="4 5" key="1">
    <citation type="journal article" date="2010" name="Nature">
        <title>The Ectocarpus genome and the independent evolution of multicellularity in brown algae.</title>
        <authorList>
            <person name="Cock J.M."/>
            <person name="Sterck L."/>
            <person name="Rouze P."/>
            <person name="Scornet D."/>
            <person name="Allen A.E."/>
            <person name="Amoutzias G."/>
            <person name="Anthouard V."/>
            <person name="Artiguenave F."/>
            <person name="Aury J.M."/>
            <person name="Badger J.H."/>
            <person name="Beszteri B."/>
            <person name="Billiau K."/>
            <person name="Bonnet E."/>
            <person name="Bothwell J.H."/>
            <person name="Bowler C."/>
            <person name="Boyen C."/>
            <person name="Brownlee C."/>
            <person name="Carrano C.J."/>
            <person name="Charrier B."/>
            <person name="Cho G.Y."/>
            <person name="Coelho S.M."/>
            <person name="Collen J."/>
            <person name="Corre E."/>
            <person name="Da Silva C."/>
            <person name="Delage L."/>
            <person name="Delaroque N."/>
            <person name="Dittami S.M."/>
            <person name="Doulbeau S."/>
            <person name="Elias M."/>
            <person name="Farnham G."/>
            <person name="Gachon C.M."/>
            <person name="Gschloessl B."/>
            <person name="Heesch S."/>
            <person name="Jabbari K."/>
            <person name="Jubin C."/>
            <person name="Kawai H."/>
            <person name="Kimura K."/>
            <person name="Kloareg B."/>
            <person name="Kupper F.C."/>
            <person name="Lang D."/>
            <person name="Le Bail A."/>
            <person name="Leblanc C."/>
            <person name="Lerouge P."/>
            <person name="Lohr M."/>
            <person name="Lopez P.J."/>
            <person name="Martens C."/>
            <person name="Maumus F."/>
            <person name="Michel G."/>
            <person name="Miranda-Saavedra D."/>
            <person name="Morales J."/>
            <person name="Moreau H."/>
            <person name="Motomura T."/>
            <person name="Nagasato C."/>
            <person name="Napoli C.A."/>
            <person name="Nelson D.R."/>
            <person name="Nyvall-Collen P."/>
            <person name="Peters A.F."/>
            <person name="Pommier C."/>
            <person name="Potin P."/>
            <person name="Poulain J."/>
            <person name="Quesneville H."/>
            <person name="Read B."/>
            <person name="Rensing S.A."/>
            <person name="Ritter A."/>
            <person name="Rousvoal S."/>
            <person name="Samanta M."/>
            <person name="Samson G."/>
            <person name="Schroeder D.C."/>
            <person name="Segurens B."/>
            <person name="Strittmatter M."/>
            <person name="Tonon T."/>
            <person name="Tregear J.W."/>
            <person name="Valentin K."/>
            <person name="von Dassow P."/>
            <person name="Yamagishi T."/>
            <person name="Van de Peer Y."/>
            <person name="Wincker P."/>
        </authorList>
    </citation>
    <scope>NUCLEOTIDE SEQUENCE [LARGE SCALE GENOMIC DNA]</scope>
    <source>
        <strain evidence="5">Ec32 / CCAP1310/4</strain>
    </source>
</reference>
<proteinExistence type="predicted"/>
<evidence type="ECO:0000313" key="4">
    <source>
        <dbReference type="EMBL" id="CBN79142.1"/>
    </source>
</evidence>
<keyword evidence="5" id="KW-1185">Reference proteome</keyword>
<feature type="region of interest" description="Disordered" evidence="3">
    <location>
        <begin position="422"/>
        <end position="578"/>
    </location>
</feature>
<feature type="repeat" description="PPR" evidence="2">
    <location>
        <begin position="191"/>
        <end position="225"/>
    </location>
</feature>
<dbReference type="AlphaFoldDB" id="D8LBV9"/>
<evidence type="ECO:0008006" key="6">
    <source>
        <dbReference type="Google" id="ProtNLM"/>
    </source>
</evidence>
<feature type="repeat" description="PPR" evidence="2">
    <location>
        <begin position="674"/>
        <end position="708"/>
    </location>
</feature>
<protein>
    <recommendedName>
        <fullName evidence="6">Pentacotripeptide-repeat region of PRORP domain-containing protein</fullName>
    </recommendedName>
</protein>
<feature type="repeat" description="PPR" evidence="2">
    <location>
        <begin position="305"/>
        <end position="339"/>
    </location>
</feature>
<accession>D8LBV9</accession>
<feature type="compositionally biased region" description="Low complexity" evidence="3">
    <location>
        <begin position="561"/>
        <end position="573"/>
    </location>
</feature>
<dbReference type="OrthoDB" id="44725at2759"/>
<dbReference type="EMBL" id="FN649733">
    <property type="protein sequence ID" value="CBN79142.1"/>
    <property type="molecule type" value="Genomic_DNA"/>
</dbReference>
<dbReference type="InterPro" id="IPR002885">
    <property type="entry name" value="PPR_rpt"/>
</dbReference>
<dbReference type="EMBL" id="FN647683">
    <property type="protein sequence ID" value="CBN79142.1"/>
    <property type="molecule type" value="Genomic_DNA"/>
</dbReference>
<dbReference type="InterPro" id="IPR011990">
    <property type="entry name" value="TPR-like_helical_dom_sf"/>
</dbReference>
<gene>
    <name evidence="4" type="ORF">Esi_0010_0009</name>
</gene>
<sequence>MVEENLSVSQKQYVGAMEACMRQGSWTSGLEVFRLLLEDLRPRGLSPKQSTWRSLARGLRSVGQADQALVVLRQALRAGVGGIDEQVCSILLDLCAVKGRMGLAEEIASLMETHRIPKGPVTYCVLLKGYGRQRRLGGVESTMREMKERGIVPDVVALNAAVDAFVRCAELSKARTVLRRMEESPGGSIAQTLSYNTLIKGLGRELLVDEAFGVARGMLDKGCLPDEVTTNSLVDICVRSGNLDRAYNLLKNPTLFPLPPPPQPGCDAGSAATAATAEAGADAGGGVEGTSPGGAGKETGLVRPSVEAFTSVLTGFAGVGDKDRALAVFQQMVTAGVEPNVVTYTGLISACVNAGDMDGARRLFSALEARGAETPAMQPSAFTYNTLIRGLCRMGNDAAAVRDTGAVGLEEEMDMDIGIFADEDLLPSPDGGSGGGEGRSAGMATRPGGYFYERGTSSPSSPPSKDPNSSMKDSTGKKADGSSKDPAAEDPTGEKIGGSFKDPSSSKDPAGKKTDVAPGPSARNDDETVASFSCRGGGGDGDEASPGVESPPEILPASYAGSGSSSSSSSSDSVNGGAIPEGIQEALRVLLSMRRRGVPADEVTMNSIIDGLVSCSPPRVREAETLLKLMTGWGLKPNQVSFTVMLKGYGRIGDLGAAELMFEVMAADRDQRPDVVALNSILDACVRNGDLRRAVEILEQASASALSRRPIFVRHQDWLSLSSTRRPWGGGAGDGAVAICAAAAPGSGIGVDMTEERERVQQGGSAGVTGPGRGRGRDEGVVVDVWPNQVSFATVVLGLSRRGDAPAGRKAIKLYESMRQDFKIVPDEGMVDNLIMACCNAQAGEMDGSDLALAQGQEALNDLRDLGWNEELIAFKEQMLMRVVPTLSEVWKGEDPKEQSEEARQAARLQQQQQQQQRTGGKAGASRKRKVSAEIFEKYGWNKMESHFPIL</sequence>
<evidence type="ECO:0000313" key="5">
    <source>
        <dbReference type="Proteomes" id="UP000002630"/>
    </source>
</evidence>
<dbReference type="PANTHER" id="PTHR47447:SF17">
    <property type="entry name" value="OS12G0638900 PROTEIN"/>
    <property type="match status" value="1"/>
</dbReference>
<feature type="repeat" description="PPR" evidence="2">
    <location>
        <begin position="340"/>
        <end position="374"/>
    </location>
</feature>
<dbReference type="STRING" id="2880.D8LBV9"/>
<evidence type="ECO:0000256" key="2">
    <source>
        <dbReference type="PROSITE-ProRule" id="PRU00708"/>
    </source>
</evidence>
<dbReference type="Gene3D" id="1.25.40.10">
    <property type="entry name" value="Tetratricopeptide repeat domain"/>
    <property type="match status" value="5"/>
</dbReference>
<dbReference type="PROSITE" id="PS51375">
    <property type="entry name" value="PPR"/>
    <property type="match status" value="6"/>
</dbReference>
<feature type="compositionally biased region" description="Low complexity" evidence="3">
    <location>
        <begin position="906"/>
        <end position="918"/>
    </location>
</feature>
<feature type="region of interest" description="Disordered" evidence="3">
    <location>
        <begin position="892"/>
        <end position="929"/>
    </location>
</feature>
<feature type="compositionally biased region" description="Basic and acidic residues" evidence="3">
    <location>
        <begin position="474"/>
        <end position="487"/>
    </location>
</feature>
<feature type="repeat" description="PPR" evidence="2">
    <location>
        <begin position="119"/>
        <end position="153"/>
    </location>
</feature>
<feature type="compositionally biased region" description="Low complexity" evidence="3">
    <location>
        <begin position="267"/>
        <end position="281"/>
    </location>
</feature>
<evidence type="ECO:0000256" key="3">
    <source>
        <dbReference type="SAM" id="MobiDB-lite"/>
    </source>
</evidence>
<dbReference type="InParanoid" id="D8LBV9"/>
<dbReference type="eggNOG" id="KOG4197">
    <property type="taxonomic scope" value="Eukaryota"/>
</dbReference>